<accession>A0A177EC53</accession>
<dbReference type="STRING" id="1805483.A0A177EC53"/>
<evidence type="ECO:0000256" key="5">
    <source>
        <dbReference type="SAM" id="MobiDB-lite"/>
    </source>
</evidence>
<dbReference type="GO" id="GO:0016020">
    <property type="term" value="C:membrane"/>
    <property type="evidence" value="ECO:0007669"/>
    <property type="project" value="UniProtKB-SubCell"/>
</dbReference>
<keyword evidence="3 6" id="KW-1133">Transmembrane helix</keyword>
<dbReference type="VEuPathDB" id="MicrosporidiaDB:NEDG_01230"/>
<dbReference type="InterPro" id="IPR004853">
    <property type="entry name" value="Sugar_P_trans_dom"/>
</dbReference>
<evidence type="ECO:0000256" key="1">
    <source>
        <dbReference type="ARBA" id="ARBA00004141"/>
    </source>
</evidence>
<dbReference type="Pfam" id="PF03151">
    <property type="entry name" value="TPT"/>
    <property type="match status" value="1"/>
</dbReference>
<evidence type="ECO:0000256" key="6">
    <source>
        <dbReference type="SAM" id="Phobius"/>
    </source>
</evidence>
<feature type="transmembrane region" description="Helical" evidence="6">
    <location>
        <begin position="195"/>
        <end position="213"/>
    </location>
</feature>
<evidence type="ECO:0000256" key="4">
    <source>
        <dbReference type="ARBA" id="ARBA00023136"/>
    </source>
</evidence>
<comment type="caution">
    <text evidence="8">The sequence shown here is derived from an EMBL/GenBank/DDBJ whole genome shotgun (WGS) entry which is preliminary data.</text>
</comment>
<keyword evidence="9" id="KW-1185">Reference proteome</keyword>
<keyword evidence="2 6" id="KW-0812">Transmembrane</keyword>
<gene>
    <name evidence="8" type="ORF">NEDG_01230</name>
</gene>
<evidence type="ECO:0000313" key="8">
    <source>
        <dbReference type="EMBL" id="OAG29091.1"/>
    </source>
</evidence>
<keyword evidence="4 6" id="KW-0472">Membrane</keyword>
<dbReference type="OrthoDB" id="18894at2759"/>
<feature type="compositionally biased region" description="Polar residues" evidence="5">
    <location>
        <begin position="379"/>
        <end position="388"/>
    </location>
</feature>
<sequence>MKMKAQTVVFIGAYIGVFYAASLGMSFFSSYLLSKNNYNFRFPLFIASMYNLIHFALALLCILLAKRYKPLRMTMEATVPPLECEWAGSPLETSPKNILSGTPAPSTPASTPVQVSTPRKAPNRNVFRKVFDFFEEMGTFNQWVVLCSLAGSVDTAFSGYSLRKVPLAFFTMLKSSTPVFILFSRFLFRLEKPTFSLAFIIITIAFGIFLTSMNTSVECNSGDALMIIASSVMAGFRWAFVEYFIKNNMLKQNRSIIHSICILSLIMGVFLFIGFVAFEGVQDFLAFEGFATLESTLFSVFLILAGAFVTFFLCVSEYLLISKTSVITLSIAGIVKELMIVGISIQKGMVHLTTTNIGGLVLATIGICLFTFRSSIFPQTSPEQSTSAPKEAAEFETDETVTTDIDSSSSQHPVLTVA</sequence>
<feature type="transmembrane region" description="Helical" evidence="6">
    <location>
        <begin position="44"/>
        <end position="65"/>
    </location>
</feature>
<evidence type="ECO:0000256" key="3">
    <source>
        <dbReference type="ARBA" id="ARBA00022989"/>
    </source>
</evidence>
<dbReference type="RefSeq" id="XP_067543836.1">
    <property type="nucleotide sequence ID" value="XM_067688648.1"/>
</dbReference>
<organism evidence="8 9">
    <name type="scientific">Nematocida displodere</name>
    <dbReference type="NCBI Taxonomy" id="1805483"/>
    <lineage>
        <taxon>Eukaryota</taxon>
        <taxon>Fungi</taxon>
        <taxon>Fungi incertae sedis</taxon>
        <taxon>Microsporidia</taxon>
        <taxon>Nematocida</taxon>
    </lineage>
</organism>
<feature type="domain" description="Sugar phosphate transporter" evidence="7">
    <location>
        <begin position="146"/>
        <end position="370"/>
    </location>
</feature>
<comment type="subcellular location">
    <subcellularLocation>
        <location evidence="1">Membrane</location>
        <topology evidence="1">Multi-pass membrane protein</topology>
    </subcellularLocation>
</comment>
<feature type="transmembrane region" description="Helical" evidence="6">
    <location>
        <begin position="7"/>
        <end position="32"/>
    </location>
</feature>
<name>A0A177EC53_9MICR</name>
<proteinExistence type="predicted"/>
<evidence type="ECO:0000313" key="9">
    <source>
        <dbReference type="Proteomes" id="UP000185944"/>
    </source>
</evidence>
<protein>
    <submittedName>
        <fullName evidence="8">Solute carrier family 35, member C2</fullName>
    </submittedName>
</protein>
<evidence type="ECO:0000259" key="7">
    <source>
        <dbReference type="Pfam" id="PF03151"/>
    </source>
</evidence>
<dbReference type="AlphaFoldDB" id="A0A177EC53"/>
<feature type="transmembrane region" description="Helical" evidence="6">
    <location>
        <begin position="225"/>
        <end position="245"/>
    </location>
</feature>
<dbReference type="InterPro" id="IPR050186">
    <property type="entry name" value="TPT_transporter"/>
</dbReference>
<feature type="transmembrane region" description="Helical" evidence="6">
    <location>
        <begin position="351"/>
        <end position="372"/>
    </location>
</feature>
<dbReference type="Proteomes" id="UP000185944">
    <property type="component" value="Unassembled WGS sequence"/>
</dbReference>
<feature type="transmembrane region" description="Helical" evidence="6">
    <location>
        <begin position="298"/>
        <end position="319"/>
    </location>
</feature>
<dbReference type="GeneID" id="93647580"/>
<feature type="transmembrane region" description="Helical" evidence="6">
    <location>
        <begin position="326"/>
        <end position="345"/>
    </location>
</feature>
<feature type="region of interest" description="Disordered" evidence="5">
    <location>
        <begin position="379"/>
        <end position="418"/>
    </location>
</feature>
<feature type="transmembrane region" description="Helical" evidence="6">
    <location>
        <begin position="257"/>
        <end position="278"/>
    </location>
</feature>
<dbReference type="PANTHER" id="PTHR11132">
    <property type="entry name" value="SOLUTE CARRIER FAMILY 35"/>
    <property type="match status" value="1"/>
</dbReference>
<feature type="compositionally biased region" description="Polar residues" evidence="5">
    <location>
        <begin position="402"/>
        <end position="418"/>
    </location>
</feature>
<evidence type="ECO:0000256" key="2">
    <source>
        <dbReference type="ARBA" id="ARBA00022692"/>
    </source>
</evidence>
<reference evidence="8 9" key="1">
    <citation type="submission" date="2016-02" db="EMBL/GenBank/DDBJ databases">
        <title>Discovery of a natural microsporidian pathogen with a broad tissue tropism in Caenorhabditis elegans.</title>
        <authorList>
            <person name="Luallen R.J."/>
            <person name="Reinke A.W."/>
            <person name="Tong L."/>
            <person name="Botts M.R."/>
            <person name="Felix M.-A."/>
            <person name="Troemel E.R."/>
        </authorList>
    </citation>
    <scope>NUCLEOTIDE SEQUENCE [LARGE SCALE GENOMIC DNA]</scope>
    <source>
        <strain evidence="8 9">JUm2807</strain>
    </source>
</reference>
<dbReference type="EMBL" id="LTDL01000042">
    <property type="protein sequence ID" value="OAG29091.1"/>
    <property type="molecule type" value="Genomic_DNA"/>
</dbReference>